<accession>A0A2Z6QGQ1</accession>
<evidence type="ECO:0000313" key="3">
    <source>
        <dbReference type="EMBL" id="GBB89317.1"/>
    </source>
</evidence>
<evidence type="ECO:0000259" key="1">
    <source>
        <dbReference type="PROSITE" id="PS50097"/>
    </source>
</evidence>
<dbReference type="OrthoDB" id="298084at2759"/>
<dbReference type="PANTHER" id="PTHR24410:SF23">
    <property type="entry name" value="BTB DOMAIN-CONTAINING PROTEIN-RELATED"/>
    <property type="match status" value="1"/>
</dbReference>
<dbReference type="InterPro" id="IPR006571">
    <property type="entry name" value="TLDc_dom"/>
</dbReference>
<dbReference type="Proteomes" id="UP000615446">
    <property type="component" value="Unassembled WGS sequence"/>
</dbReference>
<name>A0A2Z6QGQ1_9GLOM</name>
<protein>
    <recommendedName>
        <fullName evidence="6">BTB domain-containing protein</fullName>
    </recommendedName>
</protein>
<dbReference type="EMBL" id="BEXD01000668">
    <property type="protein sequence ID" value="GBB89317.1"/>
    <property type="molecule type" value="Genomic_DNA"/>
</dbReference>
<evidence type="ECO:0008006" key="6">
    <source>
        <dbReference type="Google" id="ProtNLM"/>
    </source>
</evidence>
<evidence type="ECO:0000313" key="4">
    <source>
        <dbReference type="EMBL" id="GES81081.1"/>
    </source>
</evidence>
<dbReference type="Proteomes" id="UP000247702">
    <property type="component" value="Unassembled WGS sequence"/>
</dbReference>
<dbReference type="PROSITE" id="PS50097">
    <property type="entry name" value="BTB"/>
    <property type="match status" value="1"/>
</dbReference>
<organism evidence="3 5">
    <name type="scientific">Rhizophagus clarus</name>
    <dbReference type="NCBI Taxonomy" id="94130"/>
    <lineage>
        <taxon>Eukaryota</taxon>
        <taxon>Fungi</taxon>
        <taxon>Fungi incertae sedis</taxon>
        <taxon>Mucoromycota</taxon>
        <taxon>Glomeromycotina</taxon>
        <taxon>Glomeromycetes</taxon>
        <taxon>Glomerales</taxon>
        <taxon>Glomeraceae</taxon>
        <taxon>Rhizophagus</taxon>
    </lineage>
</organism>
<dbReference type="SMART" id="SM00225">
    <property type="entry name" value="BTB"/>
    <property type="match status" value="1"/>
</dbReference>
<evidence type="ECO:0000259" key="2">
    <source>
        <dbReference type="PROSITE" id="PS51886"/>
    </source>
</evidence>
<dbReference type="Pfam" id="PF00651">
    <property type="entry name" value="BTB"/>
    <property type="match status" value="1"/>
</dbReference>
<feature type="domain" description="BTB" evidence="1">
    <location>
        <begin position="23"/>
        <end position="96"/>
    </location>
</feature>
<dbReference type="InterPro" id="IPR000210">
    <property type="entry name" value="BTB/POZ_dom"/>
</dbReference>
<dbReference type="PANTHER" id="PTHR24410">
    <property type="entry name" value="HL07962P-RELATED"/>
    <property type="match status" value="1"/>
</dbReference>
<feature type="domain" description="TLDc" evidence="2">
    <location>
        <begin position="293"/>
        <end position="465"/>
    </location>
</feature>
<dbReference type="SUPFAM" id="SSF54695">
    <property type="entry name" value="POZ domain"/>
    <property type="match status" value="1"/>
</dbReference>
<reference evidence="3 5" key="1">
    <citation type="submission" date="2017-11" db="EMBL/GenBank/DDBJ databases">
        <title>The genome of Rhizophagus clarus HR1 reveals common genetic basis of auxotrophy among arbuscular mycorrhizal fungi.</title>
        <authorList>
            <person name="Kobayashi Y."/>
        </authorList>
    </citation>
    <scope>NUCLEOTIDE SEQUENCE [LARGE SCALE GENOMIC DNA]</scope>
    <source>
        <strain evidence="3 5">HR1</strain>
    </source>
</reference>
<dbReference type="SMART" id="SM00584">
    <property type="entry name" value="TLDc"/>
    <property type="match status" value="1"/>
</dbReference>
<dbReference type="Gene3D" id="3.30.710.10">
    <property type="entry name" value="Potassium Channel Kv1.1, Chain A"/>
    <property type="match status" value="1"/>
</dbReference>
<dbReference type="AlphaFoldDB" id="A0A2Z6QGQ1"/>
<dbReference type="InterPro" id="IPR051481">
    <property type="entry name" value="BTB-POZ/Galectin-3-binding"/>
</dbReference>
<dbReference type="InterPro" id="IPR011333">
    <property type="entry name" value="SKP1/BTB/POZ_sf"/>
</dbReference>
<keyword evidence="5" id="KW-1185">Reference proteome</keyword>
<dbReference type="EMBL" id="BLAL01000053">
    <property type="protein sequence ID" value="GES81081.1"/>
    <property type="molecule type" value="Genomic_DNA"/>
</dbReference>
<dbReference type="CDD" id="cd18186">
    <property type="entry name" value="BTB_POZ_ZBTB_KLHL-like"/>
    <property type="match status" value="1"/>
</dbReference>
<proteinExistence type="predicted"/>
<dbReference type="Gene3D" id="1.25.40.420">
    <property type="match status" value="1"/>
</dbReference>
<comment type="caution">
    <text evidence="3">The sequence shown here is derived from an EMBL/GenBank/DDBJ whole genome shotgun (WGS) entry which is preliminary data.</text>
</comment>
<evidence type="ECO:0000313" key="5">
    <source>
        <dbReference type="Proteomes" id="UP000247702"/>
    </source>
</evidence>
<reference evidence="4" key="2">
    <citation type="submission" date="2019-10" db="EMBL/GenBank/DDBJ databases">
        <title>Conservation and host-specific expression of non-tandemly repeated heterogenous ribosome RNA gene in arbuscular mycorrhizal fungi.</title>
        <authorList>
            <person name="Maeda T."/>
            <person name="Kobayashi Y."/>
            <person name="Nakagawa T."/>
            <person name="Ezawa T."/>
            <person name="Yamaguchi K."/>
            <person name="Bino T."/>
            <person name="Nishimoto Y."/>
            <person name="Shigenobu S."/>
            <person name="Kawaguchi M."/>
        </authorList>
    </citation>
    <scope>NUCLEOTIDE SEQUENCE</scope>
    <source>
        <strain evidence="4">HR1</strain>
    </source>
</reference>
<sequence length="467" mass="54562">MSSKFWAELSSDYEKLFETELGYDVIIYAGEEQNVKEIHAHSNILCIRSQYFRSAFSNEWAEKKDGKYILRKSNISPHLFNIILRFIYCGNIELKNLQGPEILKLLIAVDELNIQQLISYIQEYLIENKTEFLHQNPTGILEAVYQHESFTDLWNFCLKKICEDPKILFDSDEFINLKAPLLELLIKRDDLSMEEIEIWEGLLKWCFTQQNMINDPTKWSKEDITRIERLLHRFIPLIRFYNIKPADFFYKVYCYKEILPQGLIHDLLEFHIVPNIKPKPNVAPSRMPKLDSTLIDSNHIPLFASWIDKKDSSYNKNDVPYEFKLLYRSDRDGFNATSFHENCDNKGATIWIAKIQGTTQLVGGYNPLDWSGNGAWKSTTDSFLFYFTDEKNISSAKISYVNANNAQYAIYCNSDRGIHMGNFYSDGATDWRFYNSSNSVCDSAYPKIGIPKDFVVENYEVFQVIKK</sequence>
<dbReference type="PROSITE" id="PS51886">
    <property type="entry name" value="TLDC"/>
    <property type="match status" value="1"/>
</dbReference>
<gene>
    <name evidence="4" type="ORF">RCL2_000834200</name>
    <name evidence="3" type="ORF">RclHR1_00160033</name>
</gene>
<dbReference type="Pfam" id="PF07534">
    <property type="entry name" value="TLD"/>
    <property type="match status" value="1"/>
</dbReference>